<accession>A0ABY9ML05</accession>
<sequence>MEDHNQKINLDDINIDDIMKNNQLTKNDSPVQSSPVQSSPEDNIDLTHLDEDYFQDEQNEPEELGITIDDSALREKEDWFQSETRNVENLKVECHALYKDCYQKKQEIQAIKNNIAFSHDCKNDIESIYTSIETDTCENIKAHATDIGKNIRTNKNIAEMYLRNLKRDTELLTLQFDYINIIEKFSITCSEWNKRQKIVEEVRVKISDFDAIRERMRQRALSDQEDRRKIMEIQEIIHQR</sequence>
<reference evidence="2 3" key="1">
    <citation type="submission" date="2023-08" db="EMBL/GenBank/DDBJ databases">
        <title>New molecular markers tilS and rpoB for phylogenetic and monitoring studies of the genus Thiothrix biodiversity.</title>
        <authorList>
            <person name="Ravin N.V."/>
            <person name="Smolyakov D."/>
            <person name="Markov N.D."/>
            <person name="Beletsky A.V."/>
            <person name="Mardanov A.V."/>
            <person name="Rudenko T.S."/>
            <person name="Grabovich M.Y."/>
        </authorList>
    </citation>
    <scope>NUCLEOTIDE SEQUENCE [LARGE SCALE GENOMIC DNA]</scope>
    <source>
        <strain evidence="2 3">MK1</strain>
    </source>
</reference>
<feature type="region of interest" description="Disordered" evidence="1">
    <location>
        <begin position="23"/>
        <end position="43"/>
    </location>
</feature>
<evidence type="ECO:0000313" key="3">
    <source>
        <dbReference type="Proteomes" id="UP001236657"/>
    </source>
</evidence>
<evidence type="ECO:0000256" key="1">
    <source>
        <dbReference type="SAM" id="MobiDB-lite"/>
    </source>
</evidence>
<evidence type="ECO:0000313" key="2">
    <source>
        <dbReference type="EMBL" id="WML89247.1"/>
    </source>
</evidence>
<proteinExistence type="predicted"/>
<protein>
    <submittedName>
        <fullName evidence="2">Uncharacterized protein</fullName>
    </submittedName>
</protein>
<gene>
    <name evidence="2" type="ORF">RCF98_09700</name>
</gene>
<dbReference type="Proteomes" id="UP001236657">
    <property type="component" value="Chromosome"/>
</dbReference>
<keyword evidence="3" id="KW-1185">Reference proteome</keyword>
<dbReference type="RefSeq" id="WP_308893418.1">
    <property type="nucleotide sequence ID" value="NZ_CP133218.1"/>
</dbReference>
<dbReference type="EMBL" id="CP133218">
    <property type="protein sequence ID" value="WML89247.1"/>
    <property type="molecule type" value="Genomic_DNA"/>
</dbReference>
<feature type="compositionally biased region" description="Low complexity" evidence="1">
    <location>
        <begin position="29"/>
        <end position="40"/>
    </location>
</feature>
<organism evidence="2 3">
    <name type="scientific">Thiothrix lacustris</name>
    <dbReference type="NCBI Taxonomy" id="525917"/>
    <lineage>
        <taxon>Bacteria</taxon>
        <taxon>Pseudomonadati</taxon>
        <taxon>Pseudomonadota</taxon>
        <taxon>Gammaproteobacteria</taxon>
        <taxon>Thiotrichales</taxon>
        <taxon>Thiotrichaceae</taxon>
        <taxon>Thiothrix</taxon>
    </lineage>
</organism>
<name>A0ABY9ML05_9GAMM</name>